<gene>
    <name evidence="2" type="ORF">CIP107547_00477</name>
</gene>
<comment type="caution">
    <text evidence="2">The sequence shown here is derived from an EMBL/GenBank/DDBJ whole genome shotgun (WGS) entry which is preliminary data.</text>
</comment>
<dbReference type="Proteomes" id="UP000480222">
    <property type="component" value="Unassembled WGS sequence"/>
</dbReference>
<dbReference type="EMBL" id="CADDAV010000008">
    <property type="protein sequence ID" value="CAB0585664.1"/>
    <property type="molecule type" value="Genomic_DNA"/>
</dbReference>
<keyword evidence="1" id="KW-0812">Transmembrane</keyword>
<reference evidence="2 3" key="1">
    <citation type="submission" date="2020-02" db="EMBL/GenBank/DDBJ databases">
        <authorList>
            <person name="Brisse S."/>
        </authorList>
    </citation>
    <scope>NUCLEOTIDE SEQUENCE [LARGE SCALE GENOMIC DNA]</scope>
    <source>
        <strain evidence="2">CIP107547</strain>
    </source>
</reference>
<keyword evidence="1" id="KW-0472">Membrane</keyword>
<organism evidence="2 3">
    <name type="scientific">Corynebacterium diphtheriae</name>
    <dbReference type="NCBI Taxonomy" id="1717"/>
    <lineage>
        <taxon>Bacteria</taxon>
        <taxon>Bacillati</taxon>
        <taxon>Actinomycetota</taxon>
        <taxon>Actinomycetes</taxon>
        <taxon>Mycobacteriales</taxon>
        <taxon>Corynebacteriaceae</taxon>
        <taxon>Corynebacterium</taxon>
    </lineage>
</organism>
<sequence length="31" mass="3457">MSNWNKIAWVLITVIAVIIGIRYIAMGLALI</sequence>
<protein>
    <submittedName>
        <fullName evidence="2">Uncharacterized protein</fullName>
    </submittedName>
</protein>
<name>A0A6J4WF93_CORDP</name>
<evidence type="ECO:0000313" key="3">
    <source>
        <dbReference type="Proteomes" id="UP000480222"/>
    </source>
</evidence>
<keyword evidence="1" id="KW-1133">Transmembrane helix</keyword>
<proteinExistence type="predicted"/>
<dbReference type="KEGG" id="cdi:DIP0374"/>
<evidence type="ECO:0000256" key="1">
    <source>
        <dbReference type="SAM" id="Phobius"/>
    </source>
</evidence>
<dbReference type="AlphaFoldDB" id="A0A6J4WF93"/>
<accession>A0A6J4WF93</accession>
<evidence type="ECO:0000313" key="2">
    <source>
        <dbReference type="EMBL" id="CAB0585664.1"/>
    </source>
</evidence>
<dbReference type="KEGG" id="cdip:ERS451417_00297"/>
<feature type="transmembrane region" description="Helical" evidence="1">
    <location>
        <begin position="6"/>
        <end position="25"/>
    </location>
</feature>